<dbReference type="EMBL" id="JBELPY010000002">
    <property type="protein sequence ID" value="MFL9833213.1"/>
    <property type="molecule type" value="Genomic_DNA"/>
</dbReference>
<evidence type="ECO:0000256" key="2">
    <source>
        <dbReference type="SAM" id="SignalP"/>
    </source>
</evidence>
<feature type="chain" id="PRO_5047464449" evidence="2">
    <location>
        <begin position="20"/>
        <end position="267"/>
    </location>
</feature>
<organism evidence="3 4">
    <name type="scientific">Chryseobacterium terrae</name>
    <dbReference type="NCBI Taxonomy" id="3163299"/>
    <lineage>
        <taxon>Bacteria</taxon>
        <taxon>Pseudomonadati</taxon>
        <taxon>Bacteroidota</taxon>
        <taxon>Flavobacteriia</taxon>
        <taxon>Flavobacteriales</taxon>
        <taxon>Weeksellaceae</taxon>
        <taxon>Chryseobacterium group</taxon>
        <taxon>Chryseobacterium</taxon>
    </lineage>
</organism>
<dbReference type="NCBIfam" id="NF038128">
    <property type="entry name" value="choice_anch_J"/>
    <property type="match status" value="1"/>
</dbReference>
<name>A0ABW8XZR9_9FLAO</name>
<keyword evidence="1 2" id="KW-0732">Signal</keyword>
<gene>
    <name evidence="3" type="ORF">ABS765_04120</name>
</gene>
<sequence>MNLKLLFAGLVFSAISANAQVATINENFDNFTSGTTSFPQNGWSAVLATNPQPFPPPPRMIVTTDANKAIQAYSGNNASDPSYLISPQIIAPAGDKSVSFTATPMTPYTSLATVQVGVASNPADMTTFVAVGSPITITAVGTIQNISVPIPASTGSYLVIKFLPTTAHTAIQIDDFVYNTTASLGTSDAVRSKEDIQFAVNSDNTALQFVGKGEIKNIDVYSASGQKVASGKASNNLFEINTLQTGVYYVLIETKDGKAVKSKFIKK</sequence>
<feature type="signal peptide" evidence="2">
    <location>
        <begin position="1"/>
        <end position="19"/>
    </location>
</feature>
<dbReference type="Gene3D" id="2.60.120.200">
    <property type="match status" value="1"/>
</dbReference>
<accession>A0ABW8XZR9</accession>
<evidence type="ECO:0000256" key="1">
    <source>
        <dbReference type="ARBA" id="ARBA00022729"/>
    </source>
</evidence>
<dbReference type="RefSeq" id="WP_408087841.1">
    <property type="nucleotide sequence ID" value="NZ_JBELPY010000002.1"/>
</dbReference>
<evidence type="ECO:0000313" key="3">
    <source>
        <dbReference type="EMBL" id="MFL9833213.1"/>
    </source>
</evidence>
<proteinExistence type="predicted"/>
<comment type="caution">
    <text evidence="3">The sequence shown here is derived from an EMBL/GenBank/DDBJ whole genome shotgun (WGS) entry which is preliminary data.</text>
</comment>
<protein>
    <submittedName>
        <fullName evidence="3">T9SS type A sorting domain-containing protein</fullName>
    </submittedName>
</protein>
<dbReference type="Proteomes" id="UP001629058">
    <property type="component" value="Unassembled WGS sequence"/>
</dbReference>
<dbReference type="InterPro" id="IPR026444">
    <property type="entry name" value="Secre_tail"/>
</dbReference>
<reference evidence="3 4" key="1">
    <citation type="submission" date="2024-06" db="EMBL/GenBank/DDBJ databases">
        <authorList>
            <person name="Kaempfer P."/>
            <person name="Viver T."/>
        </authorList>
    </citation>
    <scope>NUCLEOTIDE SEQUENCE [LARGE SCALE GENOMIC DNA]</scope>
    <source>
        <strain evidence="3 4">ST-37</strain>
    </source>
</reference>
<keyword evidence="4" id="KW-1185">Reference proteome</keyword>
<evidence type="ECO:0000313" key="4">
    <source>
        <dbReference type="Proteomes" id="UP001629058"/>
    </source>
</evidence>
<dbReference type="NCBIfam" id="TIGR04183">
    <property type="entry name" value="Por_Secre_tail"/>
    <property type="match status" value="1"/>
</dbReference>